<evidence type="ECO:0000256" key="1">
    <source>
        <dbReference type="ARBA" id="ARBA00000900"/>
    </source>
</evidence>
<dbReference type="GO" id="GO:0005737">
    <property type="term" value="C:cytoplasm"/>
    <property type="evidence" value="ECO:0007669"/>
    <property type="project" value="TreeGrafter"/>
</dbReference>
<comment type="caution">
    <text evidence="8">The sequence shown here is derived from an EMBL/GenBank/DDBJ whole genome shotgun (WGS) entry which is preliminary data.</text>
</comment>
<dbReference type="PANTHER" id="PTHR48051">
    <property type="match status" value="1"/>
</dbReference>
<comment type="catalytic activity">
    <reaction evidence="1">
        <text>S-ubiquitinyl-[E2 ubiquitin-conjugating enzyme]-L-cysteine + [acceptor protein]-L-lysine = [E2 ubiquitin-conjugating enzyme]-L-cysteine + N(6)-ubiquitinyl-[acceptor protein]-L-lysine.</text>
        <dbReference type="EC" id="2.3.2.27"/>
    </reaction>
</comment>
<keyword evidence="6" id="KW-0964">Secreted</keyword>
<dbReference type="InterPro" id="IPR050216">
    <property type="entry name" value="LRR_domain-containing"/>
</dbReference>
<organism evidence="8 9">
    <name type="scientific">Pseudomonas syringae pv. avii</name>
    <dbReference type="NCBI Taxonomy" id="663959"/>
    <lineage>
        <taxon>Bacteria</taxon>
        <taxon>Pseudomonadati</taxon>
        <taxon>Pseudomonadota</taxon>
        <taxon>Gammaproteobacteria</taxon>
        <taxon>Pseudomonadales</taxon>
        <taxon>Pseudomonadaceae</taxon>
        <taxon>Pseudomonas</taxon>
        <taxon>Pseudomonas syringae</taxon>
    </lineage>
</organism>
<evidence type="ECO:0000313" key="8">
    <source>
        <dbReference type="EMBL" id="RMU40517.1"/>
    </source>
</evidence>
<dbReference type="EC" id="2.3.2.27" evidence="2"/>
<dbReference type="SUPFAM" id="SSF52058">
    <property type="entry name" value="L domain-like"/>
    <property type="match status" value="2"/>
</dbReference>
<keyword evidence="6" id="KW-0832">Ubl conjugation</keyword>
<dbReference type="Pfam" id="PF14496">
    <property type="entry name" value="NEL"/>
    <property type="match status" value="1"/>
</dbReference>
<dbReference type="Gene3D" id="1.20.58.360">
    <property type="entry name" value="Shigella T3SS effector IpaH defines"/>
    <property type="match status" value="1"/>
</dbReference>
<evidence type="ECO:0000256" key="5">
    <source>
        <dbReference type="ARBA" id="ARBA00023026"/>
    </source>
</evidence>
<evidence type="ECO:0000313" key="9">
    <source>
        <dbReference type="Proteomes" id="UP000280395"/>
    </source>
</evidence>
<comment type="similarity">
    <text evidence="6">Belongs to the LRR-containing bacterial E3 ligase family.</text>
</comment>
<keyword evidence="6" id="KW-1035">Host cytoplasm</keyword>
<keyword evidence="3" id="KW-0433">Leucine-rich repeat</keyword>
<dbReference type="SMART" id="SM00369">
    <property type="entry name" value="LRR_TYP"/>
    <property type="match status" value="5"/>
</dbReference>
<dbReference type="Pfam" id="PF20178">
    <property type="entry name" value="ToxA_N"/>
    <property type="match status" value="1"/>
</dbReference>
<keyword evidence="6" id="KW-0808">Transferase</keyword>
<dbReference type="RefSeq" id="WP_122301623.1">
    <property type="nucleotide sequence ID" value="NZ_RBUA01001574.1"/>
</dbReference>
<dbReference type="InterPro" id="IPR046673">
    <property type="entry name" value="ToxA_N"/>
</dbReference>
<dbReference type="InterPro" id="IPR003591">
    <property type="entry name" value="Leu-rich_rpt_typical-subtyp"/>
</dbReference>
<feature type="domain" description="NEL" evidence="7">
    <location>
        <begin position="1653"/>
        <end position="1966"/>
    </location>
</feature>
<evidence type="ECO:0000256" key="6">
    <source>
        <dbReference type="PROSITE-ProRule" id="PRU01398"/>
    </source>
</evidence>
<keyword evidence="6" id="KW-0833">Ubl conjugation pathway</keyword>
<dbReference type="PROSITE" id="PS51450">
    <property type="entry name" value="LRR"/>
    <property type="match status" value="1"/>
</dbReference>
<evidence type="ECO:0000259" key="7">
    <source>
        <dbReference type="PROSITE" id="PS52053"/>
    </source>
</evidence>
<sequence length="2311" mass="258423">MPDATFNADLRGVHYDFLKQRVPNWFKEGTPQRQEELGKHEMDIPAWYLAATHTDKTTLAAQHSRFRETLNSIEAHLGQIEDVLTFAEQPLKDAIKNEFNLELDVRNVFFVRKYGSKGARDDFYGAFVFEQQNDASLTYTYRGISLLEAALANFEADEEQPCACTDCQLITTFNPQNPNIIASFAAVNAQAVAIAPHAFAKLCRTLDLGALYQAHIKAVVEPADAGERQALQQLLEEHQRQQLAVCIEIARLQLNGALSADAYRMLKQVVTGSDIPRLGGKPVTYAALKVFDSVLVGPLLIGPDRQNTSRSEPLVVYIPGDPQQPVKEYASSSEFMADLRTRLHSASYRRFFSRFVPVRDQGGFFARFNRLYQPANNGNGGADYPLRTPLARLPMQDWVVAGDLWQRSRQAHISKILSDARAVAVPTEDEDRKARLERLESFFDAAVSVFNLAAFVVPGLGPIMLAVGASQMCYEVFEGIEAYEQGEPRQMWAHFASVALNVAFIAAGSKVLPAVKWQSAVDHLKPVTLPTGKQVLWNPDLAPYASPLKPLPEAKPDALGLYEHEGQQLVPFDDSHYQVKQDPHTGQYRIQHPSRPNAYAPELEHNHNGVWSHELEQPLTWDEPTLHKRLGLVGQSEPLRISGVETDALRQTMVDHEPLPLLLDDTLKRLELHRQLSTFVEQIKSSDPLVYQKADPVLQFDMLQRRGLLPDNVPLKVIGPTGDVLWETADAPTSVRKRVIVLTESTVAQGRLLRELLYTLQGVDPQLKEFPGSPDQSLDVRCGQLRQYLGDAVQSLKGPLLEERYRALNPAPDADVQRVLDAFPSLPTLAAERLLQGAAANELEALRSSGRLPERLAEQAKWCAQQTRVARAYEGLHLDTQTGLDSHRLALRTLETLPGWHRGSRLELRQYSPEGTVLDAIGSPDFPHKRTLVLLESGEFQASMPGDFYSAIWEQLALDERQRLGLGSAAELKQAIQRSPLPRTELLTVLEANPLRKPEYDPMVRLLGGGPGFRLFRKIGNALRTDRGRVRQLFPSFNEEQITAFIQSLGDDVTGGLARREEEFRALKKTLKVWWRVQGPQAMNAYSVQTELVNQVVRCWRRETGASLKLHYGRVQRFDLPPVSADFSHVQHLELSDISWSSNAGKFLDNFRHLEGLKIFNGDVAEFAPVIGEMKNLTSLNITFSGLRLTPHSAHLLSRLSALENLDLMHNPLGTLPDFSGMPNLTELNLRGTQIDRWPSGLTSLTGLKRVDLSNNRLQEVPAQHLTPPADQLEAVVRTNNVTIVHGNPFAADYWQKFDQYWKNLTQNHPRLLRGALEDAFDSANPRLRVMQKLYPNNSVQFSRGMIWALGEAAEAELASREQAFDTLLRQLEGWRFSGGGERQRYVRVGQRSTEVAALSDRATAQQRILSCWRRETPQQLTHAGDPFGLELDLSGLNLPSLPDLDADFSHVGSLKLSNMNLNTSPEGFLSGFRGVRWLDLSSNRLRELPPALGQMQGLTRLSLQNNRIRLTPDSAAMLSSRTTLRALLLNSNPLGITPDFSQMSDLRSLGMGATGIDSWPTGLGGQPSLDAVYLRANNISTLPDSLIAPPDEQLAQTLRVTRVTDLDLNPLSVETRQRIVAYGNRLSAGERATNRLVASVMRVADRPVVLAATDAPFRRWSTGFSTQQVAQRRLQWSALQALPGAQGFFEVLRDLEVAPAGHADLQRRVWDVIDSITQNSAESEQLRKEMFEWAGRAACCDRAALTFSNLEILLMTHNARTLALDASQGAALLKLSRGLLRLEELEKIALQDIDQRRTAIRKRDDLTPAQREVEFSRLEEVEIRLAYRHGLKDRLELPGQPQQPRFARLGNVSLEMLNDAYQRVISLDNSAQEFQAVLSRDFWKDYVANKYRARFEVQNEPHHQKMDTLRRDFEAGTLSRAAYDAKAEELQAQFAIEEAQLIETLTRDEVAQALVPTATLEALVESTSVNLQLSQAQAIEFNGKQYFVASMPDAGDGEYYVLWVQAVDNPLLLTSSGVIAKPDITGVWKRRGLRGGMVPQGSDDEFVEASESMPVRPYTAGELSYMRREIHFTANPNPAGSYVRANNGKYPLRDYQGRPIRIRSLEKQVTQDSGAHYTSAQIKPYIQFEGYEQVGARYEAQLQLRTFTEQDVKVPGEKALIGQSMVVANRRIAKGEIVGVYGGTVLPFGIFGPGEQTYTMKVGSQRVAHGNTLVEEPIHLSGDNILSRINTHFEYDANGTPLRQALGGYNVETVAFDVEADMWLGVGPDAQIKRKPFLLNAIFATEDIAAGTELRLDYQYTEDMIRGRFA</sequence>
<dbReference type="Proteomes" id="UP000280395">
    <property type="component" value="Unassembled WGS sequence"/>
</dbReference>
<evidence type="ECO:0000256" key="4">
    <source>
        <dbReference type="ARBA" id="ARBA00022737"/>
    </source>
</evidence>
<dbReference type="InterPro" id="IPR032675">
    <property type="entry name" value="LRR_dom_sf"/>
</dbReference>
<dbReference type="Gene3D" id="3.80.10.10">
    <property type="entry name" value="Ribonuclease Inhibitor"/>
    <property type="match status" value="2"/>
</dbReference>
<keyword evidence="5" id="KW-0843">Virulence</keyword>
<dbReference type="PROSITE" id="PS52053">
    <property type="entry name" value="NEL"/>
    <property type="match status" value="1"/>
</dbReference>
<reference evidence="8 9" key="1">
    <citation type="submission" date="2018-08" db="EMBL/GenBank/DDBJ databases">
        <title>Recombination of ecologically and evolutionarily significant loci maintains genetic cohesion in the Pseudomonas syringae species complex.</title>
        <authorList>
            <person name="Dillon M."/>
            <person name="Thakur S."/>
            <person name="Almeida R.N.D."/>
            <person name="Weir B.S."/>
            <person name="Guttman D.S."/>
        </authorList>
    </citation>
    <scope>NUCLEOTIDE SEQUENCE [LARGE SCALE GENOMIC DNA]</scope>
    <source>
        <strain evidence="8 9">ICMP 14479</strain>
    </source>
</reference>
<dbReference type="GO" id="GO:0061630">
    <property type="term" value="F:ubiquitin protein ligase activity"/>
    <property type="evidence" value="ECO:0007669"/>
    <property type="project" value="UniProtKB-EC"/>
</dbReference>
<evidence type="ECO:0000256" key="3">
    <source>
        <dbReference type="ARBA" id="ARBA00022614"/>
    </source>
</evidence>
<proteinExistence type="inferred from homology"/>
<dbReference type="InterPro" id="IPR001611">
    <property type="entry name" value="Leu-rich_rpt"/>
</dbReference>
<accession>A0A3M5U5M7</accession>
<name>A0A3M5U5M7_PSESX</name>
<gene>
    <name evidence="8" type="ORF">ALP29_01639</name>
</gene>
<dbReference type="GO" id="GO:0005576">
    <property type="term" value="C:extracellular region"/>
    <property type="evidence" value="ECO:0007669"/>
    <property type="project" value="UniProtKB-UniRule"/>
</dbReference>
<evidence type="ECO:0000256" key="2">
    <source>
        <dbReference type="ARBA" id="ARBA00012483"/>
    </source>
</evidence>
<dbReference type="EMBL" id="RBUA01001574">
    <property type="protein sequence ID" value="RMU40517.1"/>
    <property type="molecule type" value="Genomic_DNA"/>
</dbReference>
<keyword evidence="4" id="KW-0677">Repeat</keyword>
<dbReference type="PANTHER" id="PTHR48051:SF42">
    <property type="entry name" value="LEUCINE-RICH REPEAT-CONTAINING PROTEIN 18-LIKE"/>
    <property type="match status" value="1"/>
</dbReference>
<dbReference type="InterPro" id="IPR029487">
    <property type="entry name" value="NEL_dom"/>
</dbReference>
<dbReference type="GO" id="GO:0016567">
    <property type="term" value="P:protein ubiquitination"/>
    <property type="evidence" value="ECO:0007669"/>
    <property type="project" value="InterPro"/>
</dbReference>
<comment type="PTM">
    <text evidence="6">Ubiquitinated in the presence of host E1 ubiquitin-activating enzyme, E2 ubiquitin-conjugating enzyme and ubiquitin.</text>
</comment>
<feature type="active site" description="Glycyl thioester intermediate" evidence="6">
    <location>
        <position position="1740"/>
    </location>
</feature>
<protein>
    <recommendedName>
        <fullName evidence="2">RING-type E3 ubiquitin transferase</fullName>
        <ecNumber evidence="2">2.3.2.27</ecNumber>
    </recommendedName>
</protein>